<organism evidence="3 4">
    <name type="scientific">Physocladia obscura</name>
    <dbReference type="NCBI Taxonomy" id="109957"/>
    <lineage>
        <taxon>Eukaryota</taxon>
        <taxon>Fungi</taxon>
        <taxon>Fungi incertae sedis</taxon>
        <taxon>Chytridiomycota</taxon>
        <taxon>Chytridiomycota incertae sedis</taxon>
        <taxon>Chytridiomycetes</taxon>
        <taxon>Chytridiales</taxon>
        <taxon>Chytriomycetaceae</taxon>
        <taxon>Physocladia</taxon>
    </lineage>
</organism>
<proteinExistence type="inferred from homology"/>
<dbReference type="CDD" id="cd05327">
    <property type="entry name" value="retinol-DH_like_SDR_c_like"/>
    <property type="match status" value="1"/>
</dbReference>
<keyword evidence="2" id="KW-0560">Oxidoreductase</keyword>
<dbReference type="Pfam" id="PF00106">
    <property type="entry name" value="adh_short"/>
    <property type="match status" value="1"/>
</dbReference>
<comment type="similarity">
    <text evidence="1">Belongs to the short-chain dehydrogenases/reductases (SDR) family.</text>
</comment>
<dbReference type="PRINTS" id="PR00081">
    <property type="entry name" value="GDHRDH"/>
</dbReference>
<dbReference type="Proteomes" id="UP001211907">
    <property type="component" value="Unassembled WGS sequence"/>
</dbReference>
<evidence type="ECO:0000256" key="1">
    <source>
        <dbReference type="ARBA" id="ARBA00006484"/>
    </source>
</evidence>
<dbReference type="PANTHER" id="PTHR24320:SF148">
    <property type="entry name" value="NAD(P)-BINDING ROSSMANN-FOLD SUPERFAMILY PROTEIN"/>
    <property type="match status" value="1"/>
</dbReference>
<evidence type="ECO:0008006" key="5">
    <source>
        <dbReference type="Google" id="ProtNLM"/>
    </source>
</evidence>
<accession>A0AAD5SWX0</accession>
<dbReference type="InterPro" id="IPR036291">
    <property type="entry name" value="NAD(P)-bd_dom_sf"/>
</dbReference>
<reference evidence="3" key="1">
    <citation type="submission" date="2020-05" db="EMBL/GenBank/DDBJ databases">
        <title>Phylogenomic resolution of chytrid fungi.</title>
        <authorList>
            <person name="Stajich J.E."/>
            <person name="Amses K."/>
            <person name="Simmons R."/>
            <person name="Seto K."/>
            <person name="Myers J."/>
            <person name="Bonds A."/>
            <person name="Quandt C.A."/>
            <person name="Barry K."/>
            <person name="Liu P."/>
            <person name="Grigoriev I."/>
            <person name="Longcore J.E."/>
            <person name="James T.Y."/>
        </authorList>
    </citation>
    <scope>NUCLEOTIDE SEQUENCE</scope>
    <source>
        <strain evidence="3">JEL0513</strain>
    </source>
</reference>
<dbReference type="AlphaFoldDB" id="A0AAD5SWX0"/>
<sequence length="322" mass="34910">MVFGPHTTSAEVAAEFKNFIVGKHFVVTGGNSGIGKETARVLTKEGGIVTICCRTVSKGEAAKAEILQETPAAQIQILQLDLNSLKSVKECANALAAAIPPLNVLINNAGIMAPPKTITENGFESQFQSNHLGHYYLTKLLIPTLHASGTPEGRSRVINVSSVGNIILPPKHGIDFDDIAATKSYNAWSRYGQSKLAQISSAFYFQSHIGRSHNITFVSLHPGTIPDSNLNNKQNDGTAFWRTLEFATSLKYWNLRRENLVNKTLAEGAATTLVCASDPGVEGGQYYSDCQISNQLHALAFDERFSQKVVEVSDRLIAESGF</sequence>
<name>A0AAD5SWX0_9FUNG</name>
<dbReference type="SUPFAM" id="SSF51735">
    <property type="entry name" value="NAD(P)-binding Rossmann-fold domains"/>
    <property type="match status" value="1"/>
</dbReference>
<evidence type="ECO:0000313" key="3">
    <source>
        <dbReference type="EMBL" id="KAJ3109608.1"/>
    </source>
</evidence>
<evidence type="ECO:0000313" key="4">
    <source>
        <dbReference type="Proteomes" id="UP001211907"/>
    </source>
</evidence>
<comment type="caution">
    <text evidence="3">The sequence shown here is derived from an EMBL/GenBank/DDBJ whole genome shotgun (WGS) entry which is preliminary data.</text>
</comment>
<dbReference type="GO" id="GO:0016491">
    <property type="term" value="F:oxidoreductase activity"/>
    <property type="evidence" value="ECO:0007669"/>
    <property type="project" value="UniProtKB-KW"/>
</dbReference>
<dbReference type="EMBL" id="JADGJH010001803">
    <property type="protein sequence ID" value="KAJ3109608.1"/>
    <property type="molecule type" value="Genomic_DNA"/>
</dbReference>
<protein>
    <recommendedName>
        <fullName evidence="5">Short-chain dehydrogenase</fullName>
    </recommendedName>
</protein>
<dbReference type="InterPro" id="IPR002347">
    <property type="entry name" value="SDR_fam"/>
</dbReference>
<evidence type="ECO:0000256" key="2">
    <source>
        <dbReference type="ARBA" id="ARBA00023002"/>
    </source>
</evidence>
<dbReference type="PANTHER" id="PTHR24320">
    <property type="entry name" value="RETINOL DEHYDROGENASE"/>
    <property type="match status" value="1"/>
</dbReference>
<gene>
    <name evidence="3" type="ORF">HK100_003268</name>
</gene>
<keyword evidence="4" id="KW-1185">Reference proteome</keyword>
<dbReference type="Gene3D" id="3.40.50.720">
    <property type="entry name" value="NAD(P)-binding Rossmann-like Domain"/>
    <property type="match status" value="1"/>
</dbReference>